<sequence length="206" mass="22551">MASWDDAQIKSWTGRDFFLAALGGCLAAISIVIILFVVLSPGRIIFSVNHASLKKTVDGQVNLTLTVFANNTSHRAKVRFLSFFVAVTDGLSFRDAVMDRTFPFPTTGYLSQPGFMNITASVNLERSGSFGRQQQQESSTRRLTVVLTSQVRFLVGVAPTKIFDIRVSCPHVTFVQEPPKSPAYKGRRGHVLAPSLPPQATFPCDG</sequence>
<reference evidence="1" key="2">
    <citation type="submission" date="2025-09" db="UniProtKB">
        <authorList>
            <consortium name="EnsemblPlants"/>
        </authorList>
    </citation>
    <scope>IDENTIFICATION</scope>
</reference>
<proteinExistence type="predicted"/>
<organism evidence="1 2">
    <name type="scientific">Avena sativa</name>
    <name type="common">Oat</name>
    <dbReference type="NCBI Taxonomy" id="4498"/>
    <lineage>
        <taxon>Eukaryota</taxon>
        <taxon>Viridiplantae</taxon>
        <taxon>Streptophyta</taxon>
        <taxon>Embryophyta</taxon>
        <taxon>Tracheophyta</taxon>
        <taxon>Spermatophyta</taxon>
        <taxon>Magnoliopsida</taxon>
        <taxon>Liliopsida</taxon>
        <taxon>Poales</taxon>
        <taxon>Poaceae</taxon>
        <taxon>BOP clade</taxon>
        <taxon>Pooideae</taxon>
        <taxon>Poodae</taxon>
        <taxon>Poeae</taxon>
        <taxon>Poeae Chloroplast Group 1 (Aveneae type)</taxon>
        <taxon>Aveninae</taxon>
        <taxon>Avena</taxon>
    </lineage>
</organism>
<protein>
    <submittedName>
        <fullName evidence="1">Uncharacterized protein</fullName>
    </submittedName>
</protein>
<keyword evidence="2" id="KW-1185">Reference proteome</keyword>
<name>A0ACD5Y8T0_AVESA</name>
<reference evidence="1" key="1">
    <citation type="submission" date="2021-05" db="EMBL/GenBank/DDBJ databases">
        <authorList>
            <person name="Scholz U."/>
            <person name="Mascher M."/>
            <person name="Fiebig A."/>
        </authorList>
    </citation>
    <scope>NUCLEOTIDE SEQUENCE [LARGE SCALE GENOMIC DNA]</scope>
</reference>
<dbReference type="EnsemblPlants" id="AVESA.00010b.r2.5DG0934110.1">
    <property type="protein sequence ID" value="AVESA.00010b.r2.5DG0934110.1.CDS.1"/>
    <property type="gene ID" value="AVESA.00010b.r2.5DG0934110"/>
</dbReference>
<dbReference type="Proteomes" id="UP001732700">
    <property type="component" value="Chromosome 5D"/>
</dbReference>
<evidence type="ECO:0000313" key="2">
    <source>
        <dbReference type="Proteomes" id="UP001732700"/>
    </source>
</evidence>
<evidence type="ECO:0000313" key="1">
    <source>
        <dbReference type="EnsemblPlants" id="AVESA.00010b.r2.5DG0934110.1.CDS.1"/>
    </source>
</evidence>
<accession>A0ACD5Y8T0</accession>